<dbReference type="GO" id="GO:0043565">
    <property type="term" value="F:sequence-specific DNA binding"/>
    <property type="evidence" value="ECO:0007669"/>
    <property type="project" value="InterPro"/>
</dbReference>
<evidence type="ECO:0000256" key="6">
    <source>
        <dbReference type="PROSITE-ProRule" id="PRU00169"/>
    </source>
</evidence>
<keyword evidence="10" id="KW-1185">Reference proteome</keyword>
<keyword evidence="5" id="KW-0804">Transcription</keyword>
<dbReference type="Gene3D" id="1.10.8.60">
    <property type="match status" value="1"/>
</dbReference>
<evidence type="ECO:0000256" key="1">
    <source>
        <dbReference type="ARBA" id="ARBA00022741"/>
    </source>
</evidence>
<feature type="domain" description="Response regulatory" evidence="8">
    <location>
        <begin position="5"/>
        <end position="119"/>
    </location>
</feature>
<dbReference type="PANTHER" id="PTHR32071">
    <property type="entry name" value="TRANSCRIPTIONAL REGULATORY PROTEIN"/>
    <property type="match status" value="1"/>
</dbReference>
<keyword evidence="1" id="KW-0547">Nucleotide-binding</keyword>
<evidence type="ECO:0000313" key="9">
    <source>
        <dbReference type="EMBL" id="SDT85947.1"/>
    </source>
</evidence>
<feature type="modified residue" description="4-aspartylphosphate" evidence="6">
    <location>
        <position position="54"/>
    </location>
</feature>
<dbReference type="PROSITE" id="PS00676">
    <property type="entry name" value="SIGMA54_INTERACT_2"/>
    <property type="match status" value="1"/>
</dbReference>
<dbReference type="InterPro" id="IPR011006">
    <property type="entry name" value="CheY-like_superfamily"/>
</dbReference>
<dbReference type="SUPFAM" id="SSF46689">
    <property type="entry name" value="Homeodomain-like"/>
    <property type="match status" value="1"/>
</dbReference>
<proteinExistence type="predicted"/>
<name>A0A1H2DSW5_9BACT</name>
<reference evidence="10" key="1">
    <citation type="submission" date="2016-10" db="EMBL/GenBank/DDBJ databases">
        <authorList>
            <person name="Varghese N."/>
            <person name="Submissions S."/>
        </authorList>
    </citation>
    <scope>NUCLEOTIDE SEQUENCE [LARGE SCALE GENOMIC DNA]</scope>
    <source>
        <strain evidence="10">DSM 3384</strain>
    </source>
</reference>
<sequence length="455" mass="50874">MPGHRIFIILENPKERMEYVRFFEDLGYFVDAAPNGSDAVSCVIEKKTDMVIADVATPGFFAVEFLKKVDEAHISCQTILLASEPVVEHAVQLMKLGALDYLVKPVEMEQLELSAKRALAVLKQKKNPKRASLSSGKKVKIIARDKEIQKLLALAARVANSSASVFIQGESGTGKELFAKFIHEQSDRRDQPFVAINCAALPENLLESELFGHEKGAFTGAISRKTGKFELAHKGTLFLDEITEMQFHLQAKLLRVLQEKVVDRVGGIEPVDVDVRLIATTNRDAKKAVENGEFREDLFYRLNTIPLVIPPLRNRRGDLGILCEFFVQKYCKIDGRDVKGMTKQAVSLLNDHPFSGNVRELENIIHRAVLLADSDLIEPEDLMIDGIESTGGMSAPDSFVDQDCETQSVSLKEMEQKMIYTTLDQTDGNRTHAAKILGISVRTLRNKLNEYKENN</sequence>
<dbReference type="InterPro" id="IPR002078">
    <property type="entry name" value="Sigma_54_int"/>
</dbReference>
<dbReference type="EMBL" id="FNLL01000002">
    <property type="protein sequence ID" value="SDT85947.1"/>
    <property type="molecule type" value="Genomic_DNA"/>
</dbReference>
<dbReference type="CDD" id="cd00009">
    <property type="entry name" value="AAA"/>
    <property type="match status" value="1"/>
</dbReference>
<organism evidence="9 10">
    <name type="scientific">Desulfobacula phenolica</name>
    <dbReference type="NCBI Taxonomy" id="90732"/>
    <lineage>
        <taxon>Bacteria</taxon>
        <taxon>Pseudomonadati</taxon>
        <taxon>Thermodesulfobacteriota</taxon>
        <taxon>Desulfobacteria</taxon>
        <taxon>Desulfobacterales</taxon>
        <taxon>Desulfobacteraceae</taxon>
        <taxon>Desulfobacula</taxon>
    </lineage>
</organism>
<dbReference type="InterPro" id="IPR001789">
    <property type="entry name" value="Sig_transdc_resp-reg_receiver"/>
</dbReference>
<dbReference type="InterPro" id="IPR025943">
    <property type="entry name" value="Sigma_54_int_dom_ATP-bd_2"/>
</dbReference>
<dbReference type="InterPro" id="IPR025662">
    <property type="entry name" value="Sigma_54_int_dom_ATP-bd_1"/>
</dbReference>
<dbReference type="GO" id="GO:0006355">
    <property type="term" value="P:regulation of DNA-templated transcription"/>
    <property type="evidence" value="ECO:0007669"/>
    <property type="project" value="InterPro"/>
</dbReference>
<evidence type="ECO:0000256" key="5">
    <source>
        <dbReference type="ARBA" id="ARBA00023163"/>
    </source>
</evidence>
<dbReference type="Gene3D" id="3.40.50.2300">
    <property type="match status" value="1"/>
</dbReference>
<dbReference type="FunFam" id="3.40.50.300:FF:000006">
    <property type="entry name" value="DNA-binding transcriptional regulator NtrC"/>
    <property type="match status" value="1"/>
</dbReference>
<dbReference type="SMART" id="SM00382">
    <property type="entry name" value="AAA"/>
    <property type="match status" value="1"/>
</dbReference>
<dbReference type="GO" id="GO:0005524">
    <property type="term" value="F:ATP binding"/>
    <property type="evidence" value="ECO:0007669"/>
    <property type="project" value="UniProtKB-KW"/>
</dbReference>
<dbReference type="InterPro" id="IPR002197">
    <property type="entry name" value="HTH_Fis"/>
</dbReference>
<dbReference type="PANTHER" id="PTHR32071:SF21">
    <property type="entry name" value="TRANSCRIPTIONAL REGULATORY PROTEIN FLGR"/>
    <property type="match status" value="1"/>
</dbReference>
<keyword evidence="6" id="KW-0597">Phosphoprotein</keyword>
<keyword evidence="2" id="KW-0067">ATP-binding</keyword>
<dbReference type="InterPro" id="IPR003593">
    <property type="entry name" value="AAA+_ATPase"/>
</dbReference>
<dbReference type="PROSITE" id="PS50110">
    <property type="entry name" value="RESPONSE_REGULATORY"/>
    <property type="match status" value="1"/>
</dbReference>
<dbReference type="Pfam" id="PF00158">
    <property type="entry name" value="Sigma54_activat"/>
    <property type="match status" value="1"/>
</dbReference>
<dbReference type="InterPro" id="IPR027417">
    <property type="entry name" value="P-loop_NTPase"/>
</dbReference>
<keyword evidence="3" id="KW-0805">Transcription regulation</keyword>
<evidence type="ECO:0000313" key="10">
    <source>
        <dbReference type="Proteomes" id="UP000199608"/>
    </source>
</evidence>
<dbReference type="PRINTS" id="PR01590">
    <property type="entry name" value="HTHFIS"/>
</dbReference>
<dbReference type="PROSITE" id="PS00675">
    <property type="entry name" value="SIGMA54_INTERACT_1"/>
    <property type="match status" value="1"/>
</dbReference>
<dbReference type="Pfam" id="PF00072">
    <property type="entry name" value="Response_reg"/>
    <property type="match status" value="1"/>
</dbReference>
<evidence type="ECO:0000256" key="3">
    <source>
        <dbReference type="ARBA" id="ARBA00023015"/>
    </source>
</evidence>
<dbReference type="SUPFAM" id="SSF52172">
    <property type="entry name" value="CheY-like"/>
    <property type="match status" value="1"/>
</dbReference>
<dbReference type="AlphaFoldDB" id="A0A1H2DSW5"/>
<gene>
    <name evidence="9" type="ORF">SAMN04487931_102118</name>
</gene>
<dbReference type="Pfam" id="PF02954">
    <property type="entry name" value="HTH_8"/>
    <property type="match status" value="1"/>
</dbReference>
<accession>A0A1H2DSW5</accession>
<evidence type="ECO:0000259" key="7">
    <source>
        <dbReference type="PROSITE" id="PS50045"/>
    </source>
</evidence>
<evidence type="ECO:0000259" key="8">
    <source>
        <dbReference type="PROSITE" id="PS50110"/>
    </source>
</evidence>
<dbReference type="Gene3D" id="3.40.50.300">
    <property type="entry name" value="P-loop containing nucleotide triphosphate hydrolases"/>
    <property type="match status" value="1"/>
</dbReference>
<dbReference type="Proteomes" id="UP000199608">
    <property type="component" value="Unassembled WGS sequence"/>
</dbReference>
<dbReference type="SUPFAM" id="SSF52540">
    <property type="entry name" value="P-loop containing nucleoside triphosphate hydrolases"/>
    <property type="match status" value="1"/>
</dbReference>
<dbReference type="SMART" id="SM00448">
    <property type="entry name" value="REC"/>
    <property type="match status" value="1"/>
</dbReference>
<dbReference type="InterPro" id="IPR058031">
    <property type="entry name" value="AAA_lid_NorR"/>
</dbReference>
<feature type="domain" description="Sigma-54 factor interaction" evidence="7">
    <location>
        <begin position="141"/>
        <end position="370"/>
    </location>
</feature>
<evidence type="ECO:0000256" key="4">
    <source>
        <dbReference type="ARBA" id="ARBA00023125"/>
    </source>
</evidence>
<protein>
    <submittedName>
        <fullName evidence="9">Two-component system, response regulator FlrC</fullName>
    </submittedName>
</protein>
<dbReference type="GO" id="GO:0000160">
    <property type="term" value="P:phosphorelay signal transduction system"/>
    <property type="evidence" value="ECO:0007669"/>
    <property type="project" value="InterPro"/>
</dbReference>
<dbReference type="Gene3D" id="1.10.10.60">
    <property type="entry name" value="Homeodomain-like"/>
    <property type="match status" value="1"/>
</dbReference>
<dbReference type="InterPro" id="IPR009057">
    <property type="entry name" value="Homeodomain-like_sf"/>
</dbReference>
<dbReference type="Pfam" id="PF25601">
    <property type="entry name" value="AAA_lid_14"/>
    <property type="match status" value="1"/>
</dbReference>
<keyword evidence="4" id="KW-0238">DNA-binding</keyword>
<evidence type="ECO:0000256" key="2">
    <source>
        <dbReference type="ARBA" id="ARBA00022840"/>
    </source>
</evidence>
<dbReference type="PROSITE" id="PS50045">
    <property type="entry name" value="SIGMA54_INTERACT_4"/>
    <property type="match status" value="1"/>
</dbReference>